<feature type="domain" description="Ribonucleotide reductase large subunit N-terminal" evidence="12">
    <location>
        <begin position="17"/>
        <end position="80"/>
    </location>
</feature>
<reference evidence="14 15" key="1">
    <citation type="submission" date="2019-06" db="EMBL/GenBank/DDBJ databases">
        <title>Quisquiliibacterium sp. nov., isolated from a maize field.</title>
        <authorList>
            <person name="Lin S.-Y."/>
            <person name="Tsai C.-F."/>
            <person name="Young C.-C."/>
        </authorList>
    </citation>
    <scope>NUCLEOTIDE SEQUENCE [LARGE SCALE GENOMIC DNA]</scope>
    <source>
        <strain evidence="14 15">CC-CFT501</strain>
    </source>
</reference>
<evidence type="ECO:0000313" key="14">
    <source>
        <dbReference type="EMBL" id="TXL61781.1"/>
    </source>
</evidence>
<dbReference type="NCBIfam" id="TIGR02504">
    <property type="entry name" value="NrdJ_Z"/>
    <property type="match status" value="1"/>
</dbReference>
<comment type="caution">
    <text evidence="14">The sequence shown here is derived from an EMBL/GenBank/DDBJ whole genome shotgun (WGS) entry which is preliminary data.</text>
</comment>
<dbReference type="EMBL" id="VDUY01000011">
    <property type="protein sequence ID" value="TXL61781.1"/>
    <property type="molecule type" value="Genomic_DNA"/>
</dbReference>
<dbReference type="PANTHER" id="PTHR43371">
    <property type="entry name" value="VITAMIN B12-DEPENDENT RIBONUCLEOTIDE REDUCTASE"/>
    <property type="match status" value="1"/>
</dbReference>
<evidence type="ECO:0000256" key="9">
    <source>
        <dbReference type="ARBA" id="ARBA00023285"/>
    </source>
</evidence>
<evidence type="ECO:0000256" key="8">
    <source>
        <dbReference type="ARBA" id="ARBA00023157"/>
    </source>
</evidence>
<evidence type="ECO:0000256" key="6">
    <source>
        <dbReference type="ARBA" id="ARBA00023002"/>
    </source>
</evidence>
<evidence type="ECO:0000259" key="12">
    <source>
        <dbReference type="Pfam" id="PF00317"/>
    </source>
</evidence>
<dbReference type="AlphaFoldDB" id="A0A5C8NLU2"/>
<dbReference type="Gene3D" id="3.20.70.20">
    <property type="match status" value="1"/>
</dbReference>
<evidence type="ECO:0000256" key="1">
    <source>
        <dbReference type="ARBA" id="ARBA00001922"/>
    </source>
</evidence>
<keyword evidence="6 11" id="KW-0560">Oxidoreductase</keyword>
<dbReference type="CDD" id="cd02888">
    <property type="entry name" value="RNR_II_dimer"/>
    <property type="match status" value="1"/>
</dbReference>
<evidence type="ECO:0000256" key="11">
    <source>
        <dbReference type="RuleBase" id="RU364064"/>
    </source>
</evidence>
<dbReference type="Pfam" id="PF00317">
    <property type="entry name" value="Ribonuc_red_lgN"/>
    <property type="match status" value="1"/>
</dbReference>
<dbReference type="EC" id="1.17.4.1" evidence="11"/>
<evidence type="ECO:0000259" key="13">
    <source>
        <dbReference type="Pfam" id="PF02867"/>
    </source>
</evidence>
<evidence type="ECO:0000256" key="2">
    <source>
        <dbReference type="ARBA" id="ARBA00007405"/>
    </source>
</evidence>
<dbReference type="GO" id="GO:0009263">
    <property type="term" value="P:deoxyribonucleotide biosynthetic process"/>
    <property type="evidence" value="ECO:0007669"/>
    <property type="project" value="UniProtKB-KW"/>
</dbReference>
<gene>
    <name evidence="14" type="ORF">FHP08_18085</name>
</gene>
<comment type="cofactor">
    <cofactor evidence="1 11">
        <name>adenosylcob(III)alamin</name>
        <dbReference type="ChEBI" id="CHEBI:18408"/>
    </cofactor>
</comment>
<sequence length="963" mass="106322">MKLENVLAALPEQEVTIDVLQEKYAKGDEQTVHDVRRRVARALASIEAPAQREHWEAEFLWAMENGFIPAGRINSAAGTEIQATLINCFVQPIGDAVWGHDENGTPGIYAALQEAAETMRRGGGVGYDFSSIRPKGALVRGTHSRASGPVSYMRVFDKSCETLESAGSRRGAQMGVLRVDHPDVEEFVHAKRDGSLSNFNMSVAVSDAFMQAVQDDADFELVHEVRPFDGEDDAQPRADGKFVYRTIRARELWDQIMRSTYDHAEPGVIFIDRVNRDNNLSYCETIEASNPCGEQFLPPYGCCDLGSLNLVRFVSDPFGQAPSFDFERFDRAVSIAIRALDNVLDLTLWPLPAQDREAKAKRRVGLGFTGLGNALTMLKLRYDSQAGRDFASTIACRMRDTAYETSVALAGERGAFPLFDAEQYLAEPHAASRLPEPLKARIRKEGIRNSHLMSIAPTGTISIAFGGNSSGGIEPAFSWTYTRRKRMPDGSRREYEVEDFAYRLFRHMGGNVAALPDYFVSAMQISALDHMRMSAAVQPCVDSAISKTVNVAEDYPYDEFKTLYQEAWKAGLKGITTYRPNAVIGSVLSVSSAPTPQQPQDLTEDPDRRLRLDKLPRPALSSLRWPSRPRLAAGNMAWSYMFEPLDHRVSFCIFIGQTEETIERLDGSRAVRSLPFETWVNGNEQPRGLGAIAKALSMDMRSNDRSWLKLKLDALAKTRDEQPLQLPFPPEGEVRWSPGVVAAFAEIVRHRCEELGTFDALDAQPTPMLDALMFRKEPKSGPLGTLSWTADISNAATGDDFVLGVKELQLPDGTRRPYSIWLSGDYPKVLDGLCKLLSLDMHVVDVSWVGLKLRKLRSFGELNGSFWAPVPGESRQQVYPSTVAYIAELILHRYKVLGLLDDEGRAIGGAGALALPESDVAPAAPTEVPVMAGQACPSCGAHAYIRKDGCMFCTACGHQGECG</sequence>
<dbReference type="SUPFAM" id="SSF51998">
    <property type="entry name" value="PFL-like glycyl radical enzymes"/>
    <property type="match status" value="1"/>
</dbReference>
<dbReference type="InterPro" id="IPR000788">
    <property type="entry name" value="RNR_lg_C"/>
</dbReference>
<protein>
    <recommendedName>
        <fullName evidence="11">Vitamin B12-dependent ribonucleotide reductase</fullName>
        <ecNumber evidence="11">1.17.4.1</ecNumber>
    </recommendedName>
</protein>
<dbReference type="Pfam" id="PF02867">
    <property type="entry name" value="Ribonuc_red_lgC"/>
    <property type="match status" value="1"/>
</dbReference>
<dbReference type="InterPro" id="IPR050862">
    <property type="entry name" value="RdRp_reductase_class-2"/>
</dbReference>
<feature type="domain" description="Ribonucleotide reductase large subunit C-terminal" evidence="13">
    <location>
        <begin position="88"/>
        <end position="578"/>
    </location>
</feature>
<dbReference type="InterPro" id="IPR013509">
    <property type="entry name" value="RNR_lsu_N"/>
</dbReference>
<name>A0A5C8NLU2_9BURK</name>
<evidence type="ECO:0000256" key="5">
    <source>
        <dbReference type="ARBA" id="ARBA00022741"/>
    </source>
</evidence>
<dbReference type="InterPro" id="IPR013344">
    <property type="entry name" value="RNR_NrdJ/NrdZ"/>
</dbReference>
<keyword evidence="4 11" id="KW-0237">DNA synthesis</keyword>
<keyword evidence="15" id="KW-1185">Reference proteome</keyword>
<dbReference type="PANTHER" id="PTHR43371:SF1">
    <property type="entry name" value="RIBONUCLEOSIDE-DIPHOSPHATE REDUCTASE"/>
    <property type="match status" value="1"/>
</dbReference>
<dbReference type="PRINTS" id="PR01183">
    <property type="entry name" value="RIBORDTASEM1"/>
</dbReference>
<dbReference type="Proteomes" id="UP000321548">
    <property type="component" value="Unassembled WGS sequence"/>
</dbReference>
<dbReference type="RefSeq" id="WP_147705914.1">
    <property type="nucleotide sequence ID" value="NZ_VDUY01000011.1"/>
</dbReference>
<dbReference type="OrthoDB" id="9762933at2"/>
<dbReference type="GO" id="GO:0004748">
    <property type="term" value="F:ribonucleoside-diphosphate reductase activity, thioredoxin disulfide as acceptor"/>
    <property type="evidence" value="ECO:0007669"/>
    <property type="project" value="UniProtKB-EC"/>
</dbReference>
<evidence type="ECO:0000256" key="3">
    <source>
        <dbReference type="ARBA" id="ARBA00022628"/>
    </source>
</evidence>
<comment type="function">
    <text evidence="11">Catalyzes the reduction of ribonucleotides to deoxyribonucleotides. May function to provide a pool of deoxyribonucleotide precursors for DNA repair during oxygen limitation and/or for immediate growth after restoration of oxygen.</text>
</comment>
<keyword evidence="3 11" id="KW-0846">Cobalamin</keyword>
<keyword evidence="9 11" id="KW-0170">Cobalt</keyword>
<dbReference type="GO" id="GO:0005524">
    <property type="term" value="F:ATP binding"/>
    <property type="evidence" value="ECO:0007669"/>
    <property type="project" value="InterPro"/>
</dbReference>
<organism evidence="14 15">
    <name type="scientific">Zeimonas arvi</name>
    <dbReference type="NCBI Taxonomy" id="2498847"/>
    <lineage>
        <taxon>Bacteria</taxon>
        <taxon>Pseudomonadati</taxon>
        <taxon>Pseudomonadota</taxon>
        <taxon>Betaproteobacteria</taxon>
        <taxon>Burkholderiales</taxon>
        <taxon>Burkholderiaceae</taxon>
        <taxon>Zeimonas</taxon>
    </lineage>
</organism>
<accession>A0A5C8NLU2</accession>
<dbReference type="GO" id="GO:0031419">
    <property type="term" value="F:cobalamin binding"/>
    <property type="evidence" value="ECO:0007669"/>
    <property type="project" value="UniProtKB-KW"/>
</dbReference>
<dbReference type="GO" id="GO:0071897">
    <property type="term" value="P:DNA biosynthetic process"/>
    <property type="evidence" value="ECO:0007669"/>
    <property type="project" value="UniProtKB-KW"/>
</dbReference>
<evidence type="ECO:0000256" key="4">
    <source>
        <dbReference type="ARBA" id="ARBA00022634"/>
    </source>
</evidence>
<keyword evidence="8" id="KW-1015">Disulfide bond</keyword>
<evidence type="ECO:0000313" key="15">
    <source>
        <dbReference type="Proteomes" id="UP000321548"/>
    </source>
</evidence>
<proteinExistence type="inferred from homology"/>
<keyword evidence="7" id="KW-0215">Deoxyribonucleotide synthesis</keyword>
<evidence type="ECO:0000256" key="10">
    <source>
        <dbReference type="ARBA" id="ARBA00047754"/>
    </source>
</evidence>
<keyword evidence="5 11" id="KW-0547">Nucleotide-binding</keyword>
<evidence type="ECO:0000256" key="7">
    <source>
        <dbReference type="ARBA" id="ARBA00023116"/>
    </source>
</evidence>
<comment type="catalytic activity">
    <reaction evidence="10 11">
        <text>a 2'-deoxyribonucleoside 5'-diphosphate + [thioredoxin]-disulfide + H2O = a ribonucleoside 5'-diphosphate + [thioredoxin]-dithiol</text>
        <dbReference type="Rhea" id="RHEA:23252"/>
        <dbReference type="Rhea" id="RHEA-COMP:10698"/>
        <dbReference type="Rhea" id="RHEA-COMP:10700"/>
        <dbReference type="ChEBI" id="CHEBI:15377"/>
        <dbReference type="ChEBI" id="CHEBI:29950"/>
        <dbReference type="ChEBI" id="CHEBI:50058"/>
        <dbReference type="ChEBI" id="CHEBI:57930"/>
        <dbReference type="ChEBI" id="CHEBI:73316"/>
        <dbReference type="EC" id="1.17.4.1"/>
    </reaction>
</comment>
<comment type="similarity">
    <text evidence="2 11">Belongs to the ribonucleoside diphosphate reductase class-2 family.</text>
</comment>